<protein>
    <submittedName>
        <fullName evidence="2">GNAT superfamily N-acetyltransferase</fullName>
    </submittedName>
</protein>
<organism evidence="2 3">
    <name type="scientific">Pseudarthrobacter siccitolerans</name>
    <dbReference type="NCBI Taxonomy" id="861266"/>
    <lineage>
        <taxon>Bacteria</taxon>
        <taxon>Bacillati</taxon>
        <taxon>Actinomycetota</taxon>
        <taxon>Actinomycetes</taxon>
        <taxon>Micrococcales</taxon>
        <taxon>Micrococcaceae</taxon>
        <taxon>Pseudarthrobacter</taxon>
    </lineage>
</organism>
<evidence type="ECO:0000313" key="3">
    <source>
        <dbReference type="Proteomes" id="UP001236806"/>
    </source>
</evidence>
<dbReference type="EMBL" id="JAUSXB010000001">
    <property type="protein sequence ID" value="MDQ0672520.1"/>
    <property type="molecule type" value="Genomic_DNA"/>
</dbReference>
<dbReference type="SUPFAM" id="SSF55729">
    <property type="entry name" value="Acyl-CoA N-acyltransferases (Nat)"/>
    <property type="match status" value="1"/>
</dbReference>
<dbReference type="Proteomes" id="UP001236806">
    <property type="component" value="Unassembled WGS sequence"/>
</dbReference>
<dbReference type="PROSITE" id="PS51186">
    <property type="entry name" value="GNAT"/>
    <property type="match status" value="1"/>
</dbReference>
<sequence length="205" mass="21430">MGGPLDGPGRSAGRIRGRRFHRPAVLNGQGLGVWLIPLKDLDDDARAIQLEAVAGLELGPGQDKFVGDPLRMVLAGLAEESRRPYVIESNGQALGVLTLQAGAARLAGWPDDDSAWLLRGFLIDRRQQGKGYGPLAAAAAVAAAEKLSRRHGTGEAGVVLSVNEANPGGLAAYRRAGFEDRGQYVGGAAGPQRTMFRGFAAGDPP</sequence>
<comment type="caution">
    <text evidence="2">The sequence shown here is derived from an EMBL/GenBank/DDBJ whole genome shotgun (WGS) entry which is preliminary data.</text>
</comment>
<name>A0ABU0PEY4_9MICC</name>
<proteinExistence type="predicted"/>
<reference evidence="2 3" key="1">
    <citation type="submission" date="2023-07" db="EMBL/GenBank/DDBJ databases">
        <title>Comparative genomics of wheat-associated soil bacteria to identify genetic determinants of phenazine resistance.</title>
        <authorList>
            <person name="Mouncey N."/>
        </authorList>
    </citation>
    <scope>NUCLEOTIDE SEQUENCE [LARGE SCALE GENOMIC DNA]</scope>
    <source>
        <strain evidence="2 3">W1I3</strain>
    </source>
</reference>
<accession>A0ABU0PEY4</accession>
<dbReference type="Pfam" id="PF00583">
    <property type="entry name" value="Acetyltransf_1"/>
    <property type="match status" value="1"/>
</dbReference>
<keyword evidence="3" id="KW-1185">Reference proteome</keyword>
<dbReference type="InterPro" id="IPR000182">
    <property type="entry name" value="GNAT_dom"/>
</dbReference>
<feature type="domain" description="N-acetyltransferase" evidence="1">
    <location>
        <begin position="36"/>
        <end position="200"/>
    </location>
</feature>
<gene>
    <name evidence="2" type="ORF">QFZ36_000081</name>
</gene>
<evidence type="ECO:0000313" key="2">
    <source>
        <dbReference type="EMBL" id="MDQ0672520.1"/>
    </source>
</evidence>
<dbReference type="InterPro" id="IPR016181">
    <property type="entry name" value="Acyl_CoA_acyltransferase"/>
</dbReference>
<dbReference type="Gene3D" id="3.40.630.30">
    <property type="match status" value="1"/>
</dbReference>
<evidence type="ECO:0000259" key="1">
    <source>
        <dbReference type="PROSITE" id="PS51186"/>
    </source>
</evidence>